<sequence length="727" mass="81153">MATAGVPTIGQLPKGAVPSGVPGPVDPATVPLPPLRGDLHILRVGTFRDGSPRFRIHDPLRNKYFELGLVDVDILSHWQEGETPADLAGRMLEEGATPVDPEEIVALRMLLVRYQLVAAHDGGGFMALREMYKRTEQHWLAWLLHHYLFFRIPLLRPDAWLVRMLPWARMLVSKPVLFVLAVLALVTPVMLAHEWHAYMESLQGLLSFEGIMASAVAAFFAKILHECGHAFVARAQGVRVPVMGVAFLVMWPVLYTDTSDSWKLQDHKSRFRIAAAGIATEMAIALVCLFLWTITPPGGLRSAFFFLSTTSVLITLSLNGSPFMRFDGYFLLSDAMDFPNLHERAGAMAKWWMRKWLWGRDIPAPEHHPQKTARFLITFALITWAYRGIVFFGIAMVVYYAFFKLLGIVLMLVELGVFIVRPVIAEGVALYRIREELKPRWWRVTALAVLVFGGLTLWAWSGESRSSGLLLASDETRLYPPAPARVLKVGVRHGQAVKAGDVLLELESPELAYRAQGNRARIEGLQGELARIPANEKQRERSLVMQEELAQAMSEQQATQEEAALLTMKAQTAGRVVDLQPDLVPGRWLNPRKLIGRVVATGHGQVRAWVTESQVRRLQVGEEVRFVPRQPELPRITGKVVRVDHTGTRILPHQLLGGQHGGDLVASQNSRGEWEMRQTLYQVDVETDVPAPASVTPGRLHVPTGPVDALVASLRQFLTVLVRESGF</sequence>
<dbReference type="OrthoDB" id="9759690at2"/>
<evidence type="ECO:0000259" key="9">
    <source>
        <dbReference type="Pfam" id="PF02163"/>
    </source>
</evidence>
<keyword evidence="5 8" id="KW-1133">Transmembrane helix</keyword>
<dbReference type="RefSeq" id="WP_135249200.1">
    <property type="nucleotide sequence ID" value="NZ_SMLK01000002.1"/>
</dbReference>
<evidence type="ECO:0000256" key="6">
    <source>
        <dbReference type="ARBA" id="ARBA00023136"/>
    </source>
</evidence>
<dbReference type="InterPro" id="IPR001193">
    <property type="entry name" value="MBTPS2"/>
</dbReference>
<dbReference type="SUPFAM" id="SSF111369">
    <property type="entry name" value="HlyD-like secretion proteins"/>
    <property type="match status" value="1"/>
</dbReference>
<keyword evidence="12" id="KW-1185">Reference proteome</keyword>
<evidence type="ECO:0000256" key="2">
    <source>
        <dbReference type="ARBA" id="ARBA00004127"/>
    </source>
</evidence>
<feature type="transmembrane region" description="Helical" evidence="8">
    <location>
        <begin position="205"/>
        <end position="224"/>
    </location>
</feature>
<feature type="domain" description="Peptidase M50" evidence="9">
    <location>
        <begin position="221"/>
        <end position="312"/>
    </location>
</feature>
<dbReference type="Gene3D" id="2.40.50.100">
    <property type="match status" value="1"/>
</dbReference>
<evidence type="ECO:0000313" key="11">
    <source>
        <dbReference type="EMBL" id="TFZ03576.1"/>
    </source>
</evidence>
<dbReference type="Pfam" id="PF25973">
    <property type="entry name" value="BSH_CzcB"/>
    <property type="match status" value="1"/>
</dbReference>
<dbReference type="Gene3D" id="1.10.287.470">
    <property type="entry name" value="Helix hairpin bin"/>
    <property type="match status" value="1"/>
</dbReference>
<dbReference type="Proteomes" id="UP000297839">
    <property type="component" value="Unassembled WGS sequence"/>
</dbReference>
<dbReference type="Pfam" id="PF02163">
    <property type="entry name" value="Peptidase_M50"/>
    <property type="match status" value="1"/>
</dbReference>
<comment type="subcellular location">
    <subcellularLocation>
        <location evidence="2">Endomembrane system</location>
        <topology evidence="2">Multi-pass membrane protein</topology>
    </subcellularLocation>
</comment>
<dbReference type="PANTHER" id="PTHR13325">
    <property type="entry name" value="PROTEASE M50 MEMBRANE-BOUND TRANSCRIPTION FACTOR SITE 2 PROTEASE"/>
    <property type="match status" value="1"/>
</dbReference>
<dbReference type="AlphaFoldDB" id="A0A4Z0BW80"/>
<dbReference type="PANTHER" id="PTHR13325:SF3">
    <property type="entry name" value="MEMBRANE-BOUND TRANSCRIPTION FACTOR SITE-2 PROTEASE"/>
    <property type="match status" value="1"/>
</dbReference>
<dbReference type="GO" id="GO:0005737">
    <property type="term" value="C:cytoplasm"/>
    <property type="evidence" value="ECO:0007669"/>
    <property type="project" value="TreeGrafter"/>
</dbReference>
<dbReference type="GO" id="GO:0012505">
    <property type="term" value="C:endomembrane system"/>
    <property type="evidence" value="ECO:0007669"/>
    <property type="project" value="UniProtKB-SubCell"/>
</dbReference>
<feature type="transmembrane region" description="Helical" evidence="8">
    <location>
        <begin position="441"/>
        <end position="460"/>
    </location>
</feature>
<reference evidence="11 12" key="1">
    <citation type="submission" date="2019-03" db="EMBL/GenBank/DDBJ databases">
        <title>Ramlibacter sp. 18x22-1, whole genome shotgun sequence.</title>
        <authorList>
            <person name="Zhang X."/>
            <person name="Feng G."/>
            <person name="Zhu H."/>
        </authorList>
    </citation>
    <scope>NUCLEOTIDE SEQUENCE [LARGE SCALE GENOMIC DNA]</scope>
    <source>
        <strain evidence="11 12">18x22-1</strain>
    </source>
</reference>
<evidence type="ECO:0000256" key="5">
    <source>
        <dbReference type="ARBA" id="ARBA00022989"/>
    </source>
</evidence>
<proteinExistence type="inferred from homology"/>
<gene>
    <name evidence="11" type="ORF">EZ216_07850</name>
</gene>
<dbReference type="InterPro" id="IPR058647">
    <property type="entry name" value="BSH_CzcB-like"/>
</dbReference>
<evidence type="ECO:0000256" key="4">
    <source>
        <dbReference type="ARBA" id="ARBA00022692"/>
    </source>
</evidence>
<comment type="caution">
    <text evidence="11">The sequence shown here is derived from an EMBL/GenBank/DDBJ whole genome shotgun (WGS) entry which is preliminary data.</text>
</comment>
<feature type="transmembrane region" description="Helical" evidence="8">
    <location>
        <begin position="176"/>
        <end position="193"/>
    </location>
</feature>
<evidence type="ECO:0000256" key="8">
    <source>
        <dbReference type="SAM" id="Phobius"/>
    </source>
</evidence>
<dbReference type="EMBL" id="SMLK01000002">
    <property type="protein sequence ID" value="TFZ03576.1"/>
    <property type="molecule type" value="Genomic_DNA"/>
</dbReference>
<feature type="transmembrane region" description="Helical" evidence="8">
    <location>
        <begin position="375"/>
        <end position="402"/>
    </location>
</feature>
<feature type="region of interest" description="Disordered" evidence="7">
    <location>
        <begin position="1"/>
        <end position="25"/>
    </location>
</feature>
<feature type="domain" description="CzcB-like barrel-sandwich hybrid" evidence="10">
    <location>
        <begin position="478"/>
        <end position="578"/>
    </location>
</feature>
<dbReference type="InterPro" id="IPR008915">
    <property type="entry name" value="Peptidase_M50"/>
</dbReference>
<organism evidence="11 12">
    <name type="scientific">Ramlibacter humi</name>
    <dbReference type="NCBI Taxonomy" id="2530451"/>
    <lineage>
        <taxon>Bacteria</taxon>
        <taxon>Pseudomonadati</taxon>
        <taxon>Pseudomonadota</taxon>
        <taxon>Betaproteobacteria</taxon>
        <taxon>Burkholderiales</taxon>
        <taxon>Comamonadaceae</taxon>
        <taxon>Ramlibacter</taxon>
    </lineage>
</organism>
<comment type="cofactor">
    <cofactor evidence="1">
        <name>Zn(2+)</name>
        <dbReference type="ChEBI" id="CHEBI:29105"/>
    </cofactor>
</comment>
<dbReference type="GO" id="GO:0031293">
    <property type="term" value="P:membrane protein intracellular domain proteolysis"/>
    <property type="evidence" value="ECO:0007669"/>
    <property type="project" value="TreeGrafter"/>
</dbReference>
<protein>
    <submittedName>
        <fullName evidence="11">HlyD family efflux transporter periplasmic adaptor subunit</fullName>
    </submittedName>
</protein>
<feature type="transmembrane region" description="Helical" evidence="8">
    <location>
        <begin position="274"/>
        <end position="294"/>
    </location>
</feature>
<comment type="similarity">
    <text evidence="3">Belongs to the peptidase M50B family.</text>
</comment>
<evidence type="ECO:0000259" key="10">
    <source>
        <dbReference type="Pfam" id="PF25973"/>
    </source>
</evidence>
<evidence type="ECO:0000256" key="3">
    <source>
        <dbReference type="ARBA" id="ARBA00007931"/>
    </source>
</evidence>
<evidence type="ECO:0000256" key="1">
    <source>
        <dbReference type="ARBA" id="ARBA00001947"/>
    </source>
</evidence>
<dbReference type="GO" id="GO:0004222">
    <property type="term" value="F:metalloendopeptidase activity"/>
    <property type="evidence" value="ECO:0007669"/>
    <property type="project" value="InterPro"/>
</dbReference>
<dbReference type="GO" id="GO:0016020">
    <property type="term" value="C:membrane"/>
    <property type="evidence" value="ECO:0007669"/>
    <property type="project" value="InterPro"/>
</dbReference>
<keyword evidence="6 8" id="KW-0472">Membrane</keyword>
<keyword evidence="4 8" id="KW-0812">Transmembrane</keyword>
<feature type="transmembrane region" description="Helical" evidence="8">
    <location>
        <begin position="236"/>
        <end position="254"/>
    </location>
</feature>
<feature type="transmembrane region" description="Helical" evidence="8">
    <location>
        <begin position="300"/>
        <end position="318"/>
    </location>
</feature>
<evidence type="ECO:0000313" key="12">
    <source>
        <dbReference type="Proteomes" id="UP000297839"/>
    </source>
</evidence>
<accession>A0A4Z0BW80</accession>
<evidence type="ECO:0000256" key="7">
    <source>
        <dbReference type="SAM" id="MobiDB-lite"/>
    </source>
</evidence>
<name>A0A4Z0BW80_9BURK</name>